<keyword evidence="5 6" id="KW-0472">Membrane</keyword>
<evidence type="ECO:0000256" key="3">
    <source>
        <dbReference type="ARBA" id="ARBA00022692"/>
    </source>
</evidence>
<evidence type="ECO:0000313" key="8">
    <source>
        <dbReference type="EMBL" id="OMJ68345.1"/>
    </source>
</evidence>
<feature type="transmembrane region" description="Helical" evidence="6">
    <location>
        <begin position="294"/>
        <end position="315"/>
    </location>
</feature>
<evidence type="ECO:0000259" key="7">
    <source>
        <dbReference type="PROSITE" id="PS50850"/>
    </source>
</evidence>
<reference evidence="8 9" key="1">
    <citation type="submission" date="2016-11" db="EMBL/GenBank/DDBJ databases">
        <title>The macronuclear genome of Stentor coeruleus: a giant cell with tiny introns.</title>
        <authorList>
            <person name="Slabodnick M."/>
            <person name="Ruby J.G."/>
            <person name="Reiff S.B."/>
            <person name="Swart E.C."/>
            <person name="Gosai S."/>
            <person name="Prabakaran S."/>
            <person name="Witkowska E."/>
            <person name="Larue G.E."/>
            <person name="Fisher S."/>
            <person name="Freeman R.M."/>
            <person name="Gunawardena J."/>
            <person name="Chu W."/>
            <person name="Stover N.A."/>
            <person name="Gregory B.D."/>
            <person name="Nowacki M."/>
            <person name="Derisi J."/>
            <person name="Roy S.W."/>
            <person name="Marshall W.F."/>
            <person name="Sood P."/>
        </authorList>
    </citation>
    <scope>NUCLEOTIDE SEQUENCE [LARGE SCALE GENOMIC DNA]</scope>
    <source>
        <strain evidence="8">WM001</strain>
    </source>
</reference>
<feature type="transmembrane region" description="Helical" evidence="6">
    <location>
        <begin position="149"/>
        <end position="168"/>
    </location>
</feature>
<protein>
    <recommendedName>
        <fullName evidence="7">Major facilitator superfamily (MFS) profile domain-containing protein</fullName>
    </recommendedName>
</protein>
<evidence type="ECO:0000256" key="2">
    <source>
        <dbReference type="ARBA" id="ARBA00022448"/>
    </source>
</evidence>
<dbReference type="InterPro" id="IPR036259">
    <property type="entry name" value="MFS_trans_sf"/>
</dbReference>
<feature type="transmembrane region" description="Helical" evidence="6">
    <location>
        <begin position="262"/>
        <end position="282"/>
    </location>
</feature>
<evidence type="ECO:0000256" key="4">
    <source>
        <dbReference type="ARBA" id="ARBA00022989"/>
    </source>
</evidence>
<dbReference type="SUPFAM" id="SSF103473">
    <property type="entry name" value="MFS general substrate transporter"/>
    <property type="match status" value="1"/>
</dbReference>
<name>A0A1R2AV70_9CILI</name>
<dbReference type="PANTHER" id="PTHR23511">
    <property type="entry name" value="SYNAPTIC VESICLE GLYCOPROTEIN 2"/>
    <property type="match status" value="1"/>
</dbReference>
<comment type="subcellular location">
    <subcellularLocation>
        <location evidence="1">Membrane</location>
        <topology evidence="1">Multi-pass membrane protein</topology>
    </subcellularLocation>
</comment>
<organism evidence="8 9">
    <name type="scientific">Stentor coeruleus</name>
    <dbReference type="NCBI Taxonomy" id="5963"/>
    <lineage>
        <taxon>Eukaryota</taxon>
        <taxon>Sar</taxon>
        <taxon>Alveolata</taxon>
        <taxon>Ciliophora</taxon>
        <taxon>Postciliodesmatophora</taxon>
        <taxon>Heterotrichea</taxon>
        <taxon>Heterotrichida</taxon>
        <taxon>Stentoridae</taxon>
        <taxon>Stentor</taxon>
    </lineage>
</organism>
<feature type="domain" description="Major facilitator superfamily (MFS) profile" evidence="7">
    <location>
        <begin position="25"/>
        <end position="436"/>
    </location>
</feature>
<feature type="transmembrane region" description="Helical" evidence="6">
    <location>
        <begin position="327"/>
        <end position="356"/>
    </location>
</feature>
<dbReference type="AlphaFoldDB" id="A0A1R2AV70"/>
<dbReference type="EMBL" id="MPUH01001346">
    <property type="protein sequence ID" value="OMJ68345.1"/>
    <property type="molecule type" value="Genomic_DNA"/>
</dbReference>
<dbReference type="OrthoDB" id="4139357at2759"/>
<feature type="transmembrane region" description="Helical" evidence="6">
    <location>
        <begin position="115"/>
        <end position="137"/>
    </location>
</feature>
<gene>
    <name evidence="8" type="ORF">SteCoe_34238</name>
</gene>
<keyword evidence="4 6" id="KW-1133">Transmembrane helix</keyword>
<dbReference type="GO" id="GO:0016020">
    <property type="term" value="C:membrane"/>
    <property type="evidence" value="ECO:0007669"/>
    <property type="project" value="UniProtKB-SubCell"/>
</dbReference>
<keyword evidence="9" id="KW-1185">Reference proteome</keyword>
<dbReference type="PROSITE" id="PS50850">
    <property type="entry name" value="MFS"/>
    <property type="match status" value="1"/>
</dbReference>
<evidence type="ECO:0000256" key="5">
    <source>
        <dbReference type="ARBA" id="ARBA00023136"/>
    </source>
</evidence>
<feature type="transmembrane region" description="Helical" evidence="6">
    <location>
        <begin position="92"/>
        <end position="109"/>
    </location>
</feature>
<dbReference type="Gene3D" id="1.20.1250.20">
    <property type="entry name" value="MFS general substrate transporter like domains"/>
    <property type="match status" value="1"/>
</dbReference>
<feature type="transmembrane region" description="Helical" evidence="6">
    <location>
        <begin position="411"/>
        <end position="431"/>
    </location>
</feature>
<feature type="transmembrane region" description="Helical" evidence="6">
    <location>
        <begin position="180"/>
        <end position="197"/>
    </location>
</feature>
<evidence type="ECO:0000256" key="1">
    <source>
        <dbReference type="ARBA" id="ARBA00004141"/>
    </source>
</evidence>
<dbReference type="PANTHER" id="PTHR23511:SF34">
    <property type="entry name" value="SYNAPTIC VESICLE GLYCOPROTEIN 2"/>
    <property type="match status" value="1"/>
</dbReference>
<comment type="caution">
    <text evidence="8">The sequence shown here is derived from an EMBL/GenBank/DDBJ whole genome shotgun (WGS) entry which is preliminary data.</text>
</comment>
<accession>A0A1R2AV70</accession>
<dbReference type="InterPro" id="IPR020846">
    <property type="entry name" value="MFS_dom"/>
</dbReference>
<feature type="transmembrane region" description="Helical" evidence="6">
    <location>
        <begin position="64"/>
        <end position="85"/>
    </location>
</feature>
<proteinExistence type="predicted"/>
<dbReference type="GO" id="GO:0022857">
    <property type="term" value="F:transmembrane transporter activity"/>
    <property type="evidence" value="ECO:0007669"/>
    <property type="project" value="InterPro"/>
</dbReference>
<sequence>MDTFNYDHQEKCIISDELGKIGWGKYQYLLFFNCLGGLSLAMVWIETTAIIMHLETFTALEGTLLAIFMNLGTTIGTFLLSWLVSRVGRAKVFKICTIIEFCGGVISLGGSYCLYLGLFFIGFGSGGDMSVAVTVFIEQIPLKYRRYTSVLNVSWCIGGALSSLFAFLISRFNFLSFEAWTIQMVICTLLSLLLTILRMKTLESPIFLYEMQNKKVYDVMLAIAKRNSQENYLAEFPLLRKETAVLDTKASIFSKNYIHTTLFLLVVYFFSSLAYYCLLYYMPVLIPIDSEETVYYIICLQQLLGIPGVIFTLLFMDGKFGRRGPQIYGFALSAIFVGVFILTYDIILIIFVSGIINAGMMAGLSSLYTQTQELYPPLLRGDISGWANADCFLAGALSPVLMQYLYDASTFWSLILIGTSFLISSLFAIGLRETRINKKKVLSS</sequence>
<evidence type="ECO:0000256" key="6">
    <source>
        <dbReference type="SAM" id="Phobius"/>
    </source>
</evidence>
<evidence type="ECO:0000313" key="9">
    <source>
        <dbReference type="Proteomes" id="UP000187209"/>
    </source>
</evidence>
<dbReference type="Proteomes" id="UP000187209">
    <property type="component" value="Unassembled WGS sequence"/>
</dbReference>
<feature type="transmembrane region" description="Helical" evidence="6">
    <location>
        <begin position="28"/>
        <end position="52"/>
    </location>
</feature>
<keyword evidence="2" id="KW-0813">Transport</keyword>
<dbReference type="InterPro" id="IPR011701">
    <property type="entry name" value="MFS"/>
</dbReference>
<keyword evidence="3 6" id="KW-0812">Transmembrane</keyword>
<dbReference type="Pfam" id="PF07690">
    <property type="entry name" value="MFS_1"/>
    <property type="match status" value="1"/>
</dbReference>